<keyword evidence="3" id="KW-0732">Signal</keyword>
<dbReference type="EMBL" id="PVWQ01000005">
    <property type="protein sequence ID" value="RDW81036.1"/>
    <property type="molecule type" value="Genomic_DNA"/>
</dbReference>
<dbReference type="AlphaFoldDB" id="A0A3D8S457"/>
<name>A0A3D8S457_9EURO</name>
<keyword evidence="2" id="KW-0472">Membrane</keyword>
<proteinExistence type="predicted"/>
<dbReference type="OrthoDB" id="4509980at2759"/>
<feature type="transmembrane region" description="Helical" evidence="2">
    <location>
        <begin position="365"/>
        <end position="386"/>
    </location>
</feature>
<evidence type="ECO:0000313" key="4">
    <source>
        <dbReference type="EMBL" id="RDW81036.1"/>
    </source>
</evidence>
<feature type="compositionally biased region" description="Pro residues" evidence="1">
    <location>
        <begin position="420"/>
        <end position="431"/>
    </location>
</feature>
<keyword evidence="2" id="KW-0812">Transmembrane</keyword>
<protein>
    <submittedName>
        <fullName evidence="4">Uncharacterized protein</fullName>
    </submittedName>
</protein>
<dbReference type="SUPFAM" id="SSF52058">
    <property type="entry name" value="L domain-like"/>
    <property type="match status" value="1"/>
</dbReference>
<evidence type="ECO:0000313" key="5">
    <source>
        <dbReference type="Proteomes" id="UP000256690"/>
    </source>
</evidence>
<reference evidence="4 5" key="1">
    <citation type="journal article" date="2018" name="IMA Fungus">
        <title>IMA Genome-F 9: Draft genome sequence of Annulohypoxylon stygium, Aspergillus mulundensis, Berkeleyomyces basicola (syn. Thielaviopsis basicola), Ceratocystis smalleyi, two Cercospora beticola strains, Coleophoma cylindrospora, Fusarium fracticaudum, Phialophora cf. hyalina, and Morchella septimelata.</title>
        <authorList>
            <person name="Wingfield B.D."/>
            <person name="Bills G.F."/>
            <person name="Dong Y."/>
            <person name="Huang W."/>
            <person name="Nel W.J."/>
            <person name="Swalarsk-Parry B.S."/>
            <person name="Vaghefi N."/>
            <person name="Wilken P.M."/>
            <person name="An Z."/>
            <person name="de Beer Z.W."/>
            <person name="De Vos L."/>
            <person name="Chen L."/>
            <person name="Duong T.A."/>
            <person name="Gao Y."/>
            <person name="Hammerbacher A."/>
            <person name="Kikkert J.R."/>
            <person name="Li Y."/>
            <person name="Li H."/>
            <person name="Li K."/>
            <person name="Li Q."/>
            <person name="Liu X."/>
            <person name="Ma X."/>
            <person name="Naidoo K."/>
            <person name="Pethybridge S.J."/>
            <person name="Sun J."/>
            <person name="Steenkamp E.T."/>
            <person name="van der Nest M.A."/>
            <person name="van Wyk S."/>
            <person name="Wingfield M.J."/>
            <person name="Xiong C."/>
            <person name="Yue Q."/>
            <person name="Zhang X."/>
        </authorList>
    </citation>
    <scope>NUCLEOTIDE SEQUENCE [LARGE SCALE GENOMIC DNA]</scope>
    <source>
        <strain evidence="4 5">DSM 5745</strain>
    </source>
</reference>
<dbReference type="RefSeq" id="XP_026604089.1">
    <property type="nucleotide sequence ID" value="XM_026746609.1"/>
</dbReference>
<sequence length="431" mass="45930">MKLRLQTLSPWMVIVASGLFIGATARDCVFTDPIDTEFYSTHDALSALDGCTTIVAETIELSALYDDLHLPDVRNITGSINVARRTTSWRSSGGYPILSTIDLPNLEHLGALDVRNATAMRNISMPRLKDVGSIYVQGSLSDLSLDFRSLERVPAIGVSGRLEALNFDSLRTVDNDLSIDSCGACGRWDLGREQETSIALLFPSLVSVGYLKVSGYLNSINVANLVSAGPPLDPGDSQLSTDSGARLHLTQANETLSLNLTNLAAVDKQLYIWGEVGSLKMPALKTTNATIHIDASAPLNISLPLESAESIDLRGRITGVHLPDLSTDTSITLSSIYECEEDEHSSLTNVTCHIPSTGLSKAAKIGMGVGIAAGVVLIVLAGFFCLKRSRKRKADSREIVDLPAYGTGSAVPLQPGGRPETPPPPYSAGPT</sequence>
<dbReference type="STRING" id="1810919.A0A3D8S457"/>
<evidence type="ECO:0000256" key="2">
    <source>
        <dbReference type="SAM" id="Phobius"/>
    </source>
</evidence>
<evidence type="ECO:0000256" key="1">
    <source>
        <dbReference type="SAM" id="MobiDB-lite"/>
    </source>
</evidence>
<dbReference type="GeneID" id="38114963"/>
<feature type="signal peptide" evidence="3">
    <location>
        <begin position="1"/>
        <end position="25"/>
    </location>
</feature>
<accession>A0A3D8S457</accession>
<comment type="caution">
    <text evidence="4">The sequence shown here is derived from an EMBL/GenBank/DDBJ whole genome shotgun (WGS) entry which is preliminary data.</text>
</comment>
<keyword evidence="2" id="KW-1133">Transmembrane helix</keyword>
<organism evidence="4 5">
    <name type="scientific">Aspergillus mulundensis</name>
    <dbReference type="NCBI Taxonomy" id="1810919"/>
    <lineage>
        <taxon>Eukaryota</taxon>
        <taxon>Fungi</taxon>
        <taxon>Dikarya</taxon>
        <taxon>Ascomycota</taxon>
        <taxon>Pezizomycotina</taxon>
        <taxon>Eurotiomycetes</taxon>
        <taxon>Eurotiomycetidae</taxon>
        <taxon>Eurotiales</taxon>
        <taxon>Aspergillaceae</taxon>
        <taxon>Aspergillus</taxon>
        <taxon>Aspergillus subgen. Nidulantes</taxon>
    </lineage>
</organism>
<dbReference type="Proteomes" id="UP000256690">
    <property type="component" value="Unassembled WGS sequence"/>
</dbReference>
<feature type="region of interest" description="Disordered" evidence="1">
    <location>
        <begin position="406"/>
        <end position="431"/>
    </location>
</feature>
<keyword evidence="5" id="KW-1185">Reference proteome</keyword>
<feature type="chain" id="PRO_5017609694" evidence="3">
    <location>
        <begin position="26"/>
        <end position="431"/>
    </location>
</feature>
<evidence type="ECO:0000256" key="3">
    <source>
        <dbReference type="SAM" id="SignalP"/>
    </source>
</evidence>
<gene>
    <name evidence="4" type="ORF">DSM5745_04593</name>
</gene>